<dbReference type="AlphaFoldDB" id="A0A1J7IXR0"/>
<feature type="compositionally biased region" description="Basic and acidic residues" evidence="1">
    <location>
        <begin position="26"/>
        <end position="36"/>
    </location>
</feature>
<dbReference type="EMBL" id="KV875117">
    <property type="protein sequence ID" value="OIW22384.1"/>
    <property type="molecule type" value="Genomic_DNA"/>
</dbReference>
<keyword evidence="3" id="KW-1185">Reference proteome</keyword>
<organism evidence="2 3">
    <name type="scientific">Coniochaeta ligniaria NRRL 30616</name>
    <dbReference type="NCBI Taxonomy" id="1408157"/>
    <lineage>
        <taxon>Eukaryota</taxon>
        <taxon>Fungi</taxon>
        <taxon>Dikarya</taxon>
        <taxon>Ascomycota</taxon>
        <taxon>Pezizomycotina</taxon>
        <taxon>Sordariomycetes</taxon>
        <taxon>Sordariomycetidae</taxon>
        <taxon>Coniochaetales</taxon>
        <taxon>Coniochaetaceae</taxon>
        <taxon>Coniochaeta</taxon>
    </lineage>
</organism>
<name>A0A1J7IXR0_9PEZI</name>
<evidence type="ECO:0000313" key="3">
    <source>
        <dbReference type="Proteomes" id="UP000182658"/>
    </source>
</evidence>
<gene>
    <name evidence="2" type="ORF">CONLIGDRAFT_650609</name>
</gene>
<evidence type="ECO:0000313" key="2">
    <source>
        <dbReference type="EMBL" id="OIW22384.1"/>
    </source>
</evidence>
<dbReference type="InParanoid" id="A0A1J7IXR0"/>
<sequence length="130" mass="14750">MQQWNGIYCLDPSTQLLPFAVGKATAEAKQKKHESEEDKDEDWVDSPEAAEDEDTDEYNDEESSRACLCHIPLVAAMLAYRSGRPRISPGLFPLRLLRVPQKQGSKAYKQDRLAALERLYTSYYIPASLL</sequence>
<evidence type="ECO:0000256" key="1">
    <source>
        <dbReference type="SAM" id="MobiDB-lite"/>
    </source>
</evidence>
<accession>A0A1J7IXR0</accession>
<dbReference type="Proteomes" id="UP000182658">
    <property type="component" value="Unassembled WGS sequence"/>
</dbReference>
<proteinExistence type="predicted"/>
<feature type="compositionally biased region" description="Acidic residues" evidence="1">
    <location>
        <begin position="37"/>
        <end position="61"/>
    </location>
</feature>
<protein>
    <submittedName>
        <fullName evidence="2">Uncharacterized protein</fullName>
    </submittedName>
</protein>
<reference evidence="2 3" key="1">
    <citation type="submission" date="2016-10" db="EMBL/GenBank/DDBJ databases">
        <title>Draft genome sequence of Coniochaeta ligniaria NRRL30616, a lignocellulolytic fungus for bioabatement of inhibitors in plant biomass hydrolysates.</title>
        <authorList>
            <consortium name="DOE Joint Genome Institute"/>
            <person name="Jimenez D.J."/>
            <person name="Hector R.E."/>
            <person name="Riley R."/>
            <person name="Sun H."/>
            <person name="Grigoriev I.V."/>
            <person name="Van Elsas J.D."/>
            <person name="Nichols N.N."/>
        </authorList>
    </citation>
    <scope>NUCLEOTIDE SEQUENCE [LARGE SCALE GENOMIC DNA]</scope>
    <source>
        <strain evidence="2 3">NRRL 30616</strain>
    </source>
</reference>
<feature type="region of interest" description="Disordered" evidence="1">
    <location>
        <begin position="25"/>
        <end position="64"/>
    </location>
</feature>